<dbReference type="CDD" id="cd16449">
    <property type="entry name" value="RING-HC"/>
    <property type="match status" value="1"/>
</dbReference>
<organism evidence="4 5">
    <name type="scientific">Amblyomma americanum</name>
    <name type="common">Lone star tick</name>
    <dbReference type="NCBI Taxonomy" id="6943"/>
    <lineage>
        <taxon>Eukaryota</taxon>
        <taxon>Metazoa</taxon>
        <taxon>Ecdysozoa</taxon>
        <taxon>Arthropoda</taxon>
        <taxon>Chelicerata</taxon>
        <taxon>Arachnida</taxon>
        <taxon>Acari</taxon>
        <taxon>Parasitiformes</taxon>
        <taxon>Ixodida</taxon>
        <taxon>Ixodoidea</taxon>
        <taxon>Ixodidae</taxon>
        <taxon>Amblyomminae</taxon>
        <taxon>Amblyomma</taxon>
    </lineage>
</organism>
<name>A0AAQ4F195_AMBAM</name>
<dbReference type="Proteomes" id="UP001321473">
    <property type="component" value="Unassembled WGS sequence"/>
</dbReference>
<accession>A0AAQ4F195</accession>
<gene>
    <name evidence="4" type="ORF">V5799_018078</name>
</gene>
<sequence>MNPASRQYTLVGFAPELDWRPLTFLKPIPANRVCSACGLVRKRTALLPCLHVLCECCYEQCDQGGFNECPLDGNHYEKEDVILLDFTAEDLLRREVNCWNEGRGCNYMTAASGISQHFLLEWCAHALRLVLFPNSG</sequence>
<protein>
    <submittedName>
        <fullName evidence="4">Uncharacterized protein</fullName>
    </submittedName>
</protein>
<dbReference type="EMBL" id="JARKHS020008650">
    <property type="protein sequence ID" value="KAK8780575.1"/>
    <property type="molecule type" value="Genomic_DNA"/>
</dbReference>
<evidence type="ECO:0000256" key="2">
    <source>
        <dbReference type="ARBA" id="ARBA00022771"/>
    </source>
</evidence>
<evidence type="ECO:0000313" key="5">
    <source>
        <dbReference type="Proteomes" id="UP001321473"/>
    </source>
</evidence>
<reference evidence="4 5" key="1">
    <citation type="journal article" date="2023" name="Arcadia Sci">
        <title>De novo assembly of a long-read Amblyomma americanum tick genome.</title>
        <authorList>
            <person name="Chou S."/>
            <person name="Poskanzer K.E."/>
            <person name="Rollins M."/>
            <person name="Thuy-Boun P.S."/>
        </authorList>
    </citation>
    <scope>NUCLEOTIDE SEQUENCE [LARGE SCALE GENOMIC DNA]</scope>
    <source>
        <strain evidence="4">F_SG_1</strain>
        <tissue evidence="4">Salivary glands</tissue>
    </source>
</reference>
<evidence type="ECO:0000256" key="1">
    <source>
        <dbReference type="ARBA" id="ARBA00022723"/>
    </source>
</evidence>
<dbReference type="AlphaFoldDB" id="A0AAQ4F195"/>
<keyword evidence="2" id="KW-0863">Zinc-finger</keyword>
<keyword evidence="1" id="KW-0479">Metal-binding</keyword>
<comment type="caution">
    <text evidence="4">The sequence shown here is derived from an EMBL/GenBank/DDBJ whole genome shotgun (WGS) entry which is preliminary data.</text>
</comment>
<evidence type="ECO:0000313" key="4">
    <source>
        <dbReference type="EMBL" id="KAK8780575.1"/>
    </source>
</evidence>
<dbReference type="InterPro" id="IPR017907">
    <property type="entry name" value="Znf_RING_CS"/>
</dbReference>
<keyword evidence="3" id="KW-0862">Zinc</keyword>
<dbReference type="GO" id="GO:0008270">
    <property type="term" value="F:zinc ion binding"/>
    <property type="evidence" value="ECO:0007669"/>
    <property type="project" value="UniProtKB-KW"/>
</dbReference>
<dbReference type="Gene3D" id="3.30.40.10">
    <property type="entry name" value="Zinc/RING finger domain, C3HC4 (zinc finger)"/>
    <property type="match status" value="1"/>
</dbReference>
<proteinExistence type="predicted"/>
<keyword evidence="5" id="KW-1185">Reference proteome</keyword>
<evidence type="ECO:0000256" key="3">
    <source>
        <dbReference type="ARBA" id="ARBA00022833"/>
    </source>
</evidence>
<dbReference type="InterPro" id="IPR013083">
    <property type="entry name" value="Znf_RING/FYVE/PHD"/>
</dbReference>
<dbReference type="PROSITE" id="PS00518">
    <property type="entry name" value="ZF_RING_1"/>
    <property type="match status" value="1"/>
</dbReference>
<dbReference type="SUPFAM" id="SSF57850">
    <property type="entry name" value="RING/U-box"/>
    <property type="match status" value="1"/>
</dbReference>